<evidence type="ECO:0008006" key="4">
    <source>
        <dbReference type="Google" id="ProtNLM"/>
    </source>
</evidence>
<name>A0AA40HM57_CNENI</name>
<feature type="region of interest" description="Disordered" evidence="1">
    <location>
        <begin position="582"/>
        <end position="604"/>
    </location>
</feature>
<sequence length="915" mass="100482">MSKLGNLLRPVYTCQLQSCESFSDDRNRTMSAEVKTQPDEEPLARSLRGEPRMEQETQGPGQRNPQRVQNTFLSISRVHLYHRGAPSSQGHREKGKPGTKHQPTVGSLLDGLRPLPPGAEAQHPREGRGAGWRTENLRRFVSSEAKQELEASLQRRSSESCRISWGLLGGPHGERACWCNLALGTALTRNAVSGPKLPLMASGRMDPSSLLRHLRKTEASLGLDGPSREKALWEAQLGGQGVAEKPWKPHFRVSQERTLKSPELGQTLLPGGLISFSLTFFFSPKAEPKAEKSEHKPRSHGVEGPQKEPVVPGVVDFKVVREELRTAKAETPGTYHFGRLSHNSFFSRHHPHPHRVTHIKDFTGKTCLCRQGQILSGFLASNCTPLPLSDGDAYPLCPRWRPTVQSGPRLSSALASALFATPEISEMCPCLDLRWKAGRKGGSSTHSIPNTWCHREGEEEGPRQQVPGSCPLLPEAWKKELKNLASQVVIFTKENEPKNKEEEVPQREQGAKYSSETGRLIPASSQALSSRHSRQSRGSHPSSRDGIQAYVLQDQELLGGLTLPGSRFSGSLGRVQRAGCQVLHPPSQPQPPASCSHSGHQHPRLQSPRSVYAAELDLFRTILAWRAQRRKGPEAANVAAAEDTAAGKAGKELRTVQFAEPAGPGPQAARWEQPASLLASPHSEFGNFRVGRLVGTLKFPHQGLGHLGLAQTAYLLSEEAESLSPGPLGEAALCSQQIPSSRGGGGILELLCQILQTDSLSAIQFWLLYSPPKEKELALGLLQTAVAQLLPQGLVSIPTEKLLNQLQDVQEPPPERQQSNYRSQRHRLYQRAKNQSTSEKHKFSGCIQARAQKRKWQSQRQSTEELAPPYPPCSRASPELKLCPPCSRASPEFKLVPASSTASTAIRSFLSHRAH</sequence>
<feature type="compositionally biased region" description="Basic and acidic residues" evidence="1">
    <location>
        <begin position="496"/>
        <end position="510"/>
    </location>
</feature>
<organism evidence="2 3">
    <name type="scientific">Cnephaeus nilssonii</name>
    <name type="common">Northern bat</name>
    <name type="synonym">Eptesicus nilssonii</name>
    <dbReference type="NCBI Taxonomy" id="3371016"/>
    <lineage>
        <taxon>Eukaryota</taxon>
        <taxon>Metazoa</taxon>
        <taxon>Chordata</taxon>
        <taxon>Craniata</taxon>
        <taxon>Vertebrata</taxon>
        <taxon>Euteleostomi</taxon>
        <taxon>Mammalia</taxon>
        <taxon>Eutheria</taxon>
        <taxon>Laurasiatheria</taxon>
        <taxon>Chiroptera</taxon>
        <taxon>Yangochiroptera</taxon>
        <taxon>Vespertilionidae</taxon>
        <taxon>Cnephaeus</taxon>
    </lineage>
</organism>
<dbReference type="PANTHER" id="PTHR33772">
    <property type="entry name" value="THYMUS, BRAIN AND TESTES-ASSOCIATED"/>
    <property type="match status" value="1"/>
</dbReference>
<dbReference type="Proteomes" id="UP001177744">
    <property type="component" value="Unassembled WGS sequence"/>
</dbReference>
<feature type="region of interest" description="Disordered" evidence="1">
    <location>
        <begin position="288"/>
        <end position="308"/>
    </location>
</feature>
<dbReference type="PANTHER" id="PTHR33772:SF3">
    <property type="entry name" value="PROTEIN TBATA"/>
    <property type="match status" value="1"/>
</dbReference>
<proteinExistence type="predicted"/>
<evidence type="ECO:0000256" key="1">
    <source>
        <dbReference type="SAM" id="MobiDB-lite"/>
    </source>
</evidence>
<feature type="compositionally biased region" description="Polar residues" evidence="1">
    <location>
        <begin position="56"/>
        <end position="67"/>
    </location>
</feature>
<feature type="region of interest" description="Disordered" evidence="1">
    <location>
        <begin position="808"/>
        <end position="844"/>
    </location>
</feature>
<feature type="compositionally biased region" description="Polar residues" evidence="1">
    <location>
        <begin position="512"/>
        <end position="528"/>
    </location>
</feature>
<comment type="caution">
    <text evidence="2">The sequence shown here is derived from an EMBL/GenBank/DDBJ whole genome shotgun (WGS) entry which is preliminary data.</text>
</comment>
<dbReference type="AlphaFoldDB" id="A0AA40HM57"/>
<gene>
    <name evidence="2" type="ORF">QTO34_006141</name>
</gene>
<dbReference type="EMBL" id="JAULJE010000016">
    <property type="protein sequence ID" value="KAK1333754.1"/>
    <property type="molecule type" value="Genomic_DNA"/>
</dbReference>
<evidence type="ECO:0000313" key="3">
    <source>
        <dbReference type="Proteomes" id="UP001177744"/>
    </source>
</evidence>
<keyword evidence="3" id="KW-1185">Reference proteome</keyword>
<feature type="region of interest" description="Disordered" evidence="1">
    <location>
        <begin position="496"/>
        <end position="545"/>
    </location>
</feature>
<protein>
    <recommendedName>
        <fullName evidence="4">Thymus, brain and testes associated</fullName>
    </recommendedName>
</protein>
<dbReference type="Pfam" id="PF15256">
    <property type="entry name" value="SPATIAL"/>
    <property type="match status" value="3"/>
</dbReference>
<evidence type="ECO:0000313" key="2">
    <source>
        <dbReference type="EMBL" id="KAK1333754.1"/>
    </source>
</evidence>
<feature type="region of interest" description="Disordered" evidence="1">
    <location>
        <begin position="84"/>
        <end position="131"/>
    </location>
</feature>
<dbReference type="InterPro" id="IPR037394">
    <property type="entry name" value="TBATA-like"/>
</dbReference>
<accession>A0AA40HM57</accession>
<reference evidence="2" key="1">
    <citation type="submission" date="2023-06" db="EMBL/GenBank/DDBJ databases">
        <title>Reference genome for the Northern bat (Eptesicus nilssonii), a most northern bat species.</title>
        <authorList>
            <person name="Laine V.N."/>
            <person name="Pulliainen A.T."/>
            <person name="Lilley T.M."/>
        </authorList>
    </citation>
    <scope>NUCLEOTIDE SEQUENCE</scope>
    <source>
        <strain evidence="2">BLF_Eptnil</strain>
        <tissue evidence="2">Kidney</tissue>
    </source>
</reference>
<feature type="region of interest" description="Disordered" evidence="1">
    <location>
        <begin position="21"/>
        <end position="67"/>
    </location>
</feature>